<reference evidence="6" key="2">
    <citation type="journal article" date="2024" name="Antonie Van Leeuwenhoek">
        <title>Roseihalotalea indica gen. nov., sp. nov., a halophilic Bacteroidetes from mesopelagic Southwest Indian Ocean with higher carbohydrate metabolic potential.</title>
        <authorList>
            <person name="Chen B."/>
            <person name="Zhang M."/>
            <person name="Lin D."/>
            <person name="Ye J."/>
            <person name="Tang K."/>
        </authorList>
    </citation>
    <scope>NUCLEOTIDE SEQUENCE</scope>
    <source>
        <strain evidence="6">TK19036</strain>
    </source>
</reference>
<evidence type="ECO:0000313" key="6">
    <source>
        <dbReference type="EMBL" id="WKN36444.1"/>
    </source>
</evidence>
<dbReference type="PANTHER" id="PTHR43643:SF3">
    <property type="entry name" value="HISTIDINOL-PHOSPHATE AMINOTRANSFERASE"/>
    <property type="match status" value="1"/>
</dbReference>
<dbReference type="InterPro" id="IPR006311">
    <property type="entry name" value="TAT_signal"/>
</dbReference>
<dbReference type="AlphaFoldDB" id="A0AA49JG28"/>
<name>A0AA49JG28_9BACT</name>
<evidence type="ECO:0000256" key="2">
    <source>
        <dbReference type="ARBA" id="ARBA00022576"/>
    </source>
</evidence>
<dbReference type="Gene3D" id="3.40.640.10">
    <property type="entry name" value="Type I PLP-dependent aspartate aminotransferase-like (Major domain)"/>
    <property type="match status" value="1"/>
</dbReference>
<accession>A0AA49JG28</accession>
<feature type="domain" description="Aminotransferase class I/classII large" evidence="5">
    <location>
        <begin position="54"/>
        <end position="378"/>
    </location>
</feature>
<evidence type="ECO:0000259" key="5">
    <source>
        <dbReference type="Pfam" id="PF00155"/>
    </source>
</evidence>
<comment type="similarity">
    <text evidence="1">Belongs to the class-II pyridoxal-phosphate-dependent aminotransferase family. Histidinol-phosphate aminotransferase subfamily.</text>
</comment>
<dbReference type="SUPFAM" id="SSF53383">
    <property type="entry name" value="PLP-dependent transferases"/>
    <property type="match status" value="1"/>
</dbReference>
<protein>
    <submittedName>
        <fullName evidence="6">Histidinol-phosphate transaminase</fullName>
    </submittedName>
</protein>
<sequence length="383" mass="42737">MSSSLSRRHWLKSTALLTGLAAVHNPFEAFTATAPTHYFQPPGKSPWDYENMKARLTSNENPFGPSPKAQEVMCSAIKDSWMYPKLGKDALKKELADLWGVTEDHIILGAGSTEILMAAAQSFGKHNHSLLAADLTYMSLIRRACDDYQAGLTTVPLTADYDYDFDQMLDNITDDTSLVYICNPNNPTGRITDASKLQEFCKLASKKKPVFIDEAYIDYQEDAPAHSMIHLVREGYPVMIARTFSKVHAMAGMRIGYCVATPELINELGKYGTDGNGMSRPAVLGALATLEDAEFMDYSRKMNAESKAFLYKTLEANGYEYIPSDTNFVLFPIRMDGDRFVMEMMKRGVGLKRVVYRNQHYCRVSIGTMANMETFAGAFGEIS</sequence>
<dbReference type="InterPro" id="IPR015422">
    <property type="entry name" value="PyrdxlP-dep_Trfase_small"/>
</dbReference>
<evidence type="ECO:0000256" key="1">
    <source>
        <dbReference type="ARBA" id="ARBA00007970"/>
    </source>
</evidence>
<evidence type="ECO:0000256" key="3">
    <source>
        <dbReference type="ARBA" id="ARBA00022679"/>
    </source>
</evidence>
<dbReference type="Pfam" id="PF00155">
    <property type="entry name" value="Aminotran_1_2"/>
    <property type="match status" value="1"/>
</dbReference>
<dbReference type="InterPro" id="IPR004839">
    <property type="entry name" value="Aminotransferase_I/II_large"/>
</dbReference>
<dbReference type="InterPro" id="IPR015421">
    <property type="entry name" value="PyrdxlP-dep_Trfase_major"/>
</dbReference>
<proteinExistence type="inferred from homology"/>
<dbReference type="CDD" id="cd00609">
    <property type="entry name" value="AAT_like"/>
    <property type="match status" value="1"/>
</dbReference>
<keyword evidence="4" id="KW-0663">Pyridoxal phosphate</keyword>
<gene>
    <name evidence="6" type="ORF">K4G66_29205</name>
</gene>
<dbReference type="Gene3D" id="3.90.1150.10">
    <property type="entry name" value="Aspartate Aminotransferase, domain 1"/>
    <property type="match status" value="1"/>
</dbReference>
<dbReference type="PROSITE" id="PS51318">
    <property type="entry name" value="TAT"/>
    <property type="match status" value="1"/>
</dbReference>
<evidence type="ECO:0000256" key="4">
    <source>
        <dbReference type="ARBA" id="ARBA00022898"/>
    </source>
</evidence>
<dbReference type="EMBL" id="CP120682">
    <property type="protein sequence ID" value="WKN36444.1"/>
    <property type="molecule type" value="Genomic_DNA"/>
</dbReference>
<dbReference type="InterPro" id="IPR050106">
    <property type="entry name" value="HistidinolP_aminotransfase"/>
</dbReference>
<organism evidence="6">
    <name type="scientific">Roseihalotalea indica</name>
    <dbReference type="NCBI Taxonomy" id="2867963"/>
    <lineage>
        <taxon>Bacteria</taxon>
        <taxon>Pseudomonadati</taxon>
        <taxon>Bacteroidota</taxon>
        <taxon>Cytophagia</taxon>
        <taxon>Cytophagales</taxon>
        <taxon>Catalimonadaceae</taxon>
        <taxon>Roseihalotalea</taxon>
    </lineage>
</organism>
<dbReference type="GO" id="GO:0030170">
    <property type="term" value="F:pyridoxal phosphate binding"/>
    <property type="evidence" value="ECO:0007669"/>
    <property type="project" value="InterPro"/>
</dbReference>
<keyword evidence="3" id="KW-0808">Transferase</keyword>
<dbReference type="InterPro" id="IPR015424">
    <property type="entry name" value="PyrdxlP-dep_Trfase"/>
</dbReference>
<dbReference type="GO" id="GO:0008483">
    <property type="term" value="F:transaminase activity"/>
    <property type="evidence" value="ECO:0007669"/>
    <property type="project" value="UniProtKB-KW"/>
</dbReference>
<reference evidence="6" key="1">
    <citation type="journal article" date="2023" name="Comput. Struct. Biotechnol. J.">
        <title>Discovery of a novel marine Bacteroidetes with a rich repertoire of carbohydrate-active enzymes.</title>
        <authorList>
            <person name="Chen B."/>
            <person name="Liu G."/>
            <person name="Chen Q."/>
            <person name="Wang H."/>
            <person name="Liu L."/>
            <person name="Tang K."/>
        </authorList>
    </citation>
    <scope>NUCLEOTIDE SEQUENCE</scope>
    <source>
        <strain evidence="6">TK19036</strain>
    </source>
</reference>
<keyword evidence="2" id="KW-0032">Aminotransferase</keyword>
<dbReference type="PANTHER" id="PTHR43643">
    <property type="entry name" value="HISTIDINOL-PHOSPHATE AMINOTRANSFERASE 2"/>
    <property type="match status" value="1"/>
</dbReference>